<dbReference type="PANTHER" id="PTHR45912">
    <property type="entry name" value="CILIA- AND FLAGELLA-ASSOCIATED PROTEIN 47"/>
    <property type="match status" value="1"/>
</dbReference>
<accession>A0A418N4D4</accession>
<organism evidence="5 6">
    <name type="scientific">Flagellimonas aequoris</name>
    <dbReference type="NCBI Taxonomy" id="2306997"/>
    <lineage>
        <taxon>Bacteria</taxon>
        <taxon>Pseudomonadati</taxon>
        <taxon>Bacteroidota</taxon>
        <taxon>Flavobacteriia</taxon>
        <taxon>Flavobacteriales</taxon>
        <taxon>Flavobacteriaceae</taxon>
        <taxon>Flagellimonas</taxon>
    </lineage>
</organism>
<dbReference type="NCBIfam" id="NF012200">
    <property type="entry name" value="choice_anch_D"/>
    <property type="match status" value="1"/>
</dbReference>
<proteinExistence type="predicted"/>
<feature type="domain" description="Abnormal spindle-like microcephaly-associated protein ASH" evidence="4">
    <location>
        <begin position="674"/>
        <end position="749"/>
    </location>
</feature>
<keyword evidence="2" id="KW-0963">Cytoplasm</keyword>
<feature type="compositionally biased region" description="Low complexity" evidence="3">
    <location>
        <begin position="48"/>
        <end position="62"/>
    </location>
</feature>
<dbReference type="PANTHER" id="PTHR45912:SF3">
    <property type="entry name" value="CILIA- AND FLAGELLA-ASSOCIATED PROTEIN 47"/>
    <property type="match status" value="1"/>
</dbReference>
<dbReference type="InterPro" id="IPR013783">
    <property type="entry name" value="Ig-like_fold"/>
</dbReference>
<dbReference type="EMBL" id="QXFJ01000030">
    <property type="protein sequence ID" value="RIV68761.1"/>
    <property type="molecule type" value="Genomic_DNA"/>
</dbReference>
<feature type="region of interest" description="Disordered" evidence="3">
    <location>
        <begin position="35"/>
        <end position="62"/>
    </location>
</feature>
<dbReference type="Pfam" id="PF15780">
    <property type="entry name" value="ASH"/>
    <property type="match status" value="2"/>
</dbReference>
<evidence type="ECO:0000256" key="1">
    <source>
        <dbReference type="ARBA" id="ARBA00004496"/>
    </source>
</evidence>
<evidence type="ECO:0000256" key="2">
    <source>
        <dbReference type="ARBA" id="ARBA00022490"/>
    </source>
</evidence>
<comment type="subcellular location">
    <subcellularLocation>
        <location evidence="1">Cytoplasm</location>
    </subcellularLocation>
</comment>
<sequence>MWNEIIKTNQILQTMGRAIFIFLLLIITFSCSKDNKSSTEPDNPTQQNPDNTDGDNSGGNNDNIIPQGLIEVTLNVTLPESSAVSEEDLLVSSLFDDGQIVVNGESKIEVLEGNVYELSFAEDSSGNIVLLNYFDSSNTTNTELNANTTAVSLLMLQPWVADLTPIAKAELITLIKTMPEFAALENAIENSLKSDANLLQNTSVIGSLNVLVEKLFADLESKKESKYDEQIDPLSLSAENSTITVVNSSSMAYGVKINNGSTKTLDGVDKRLFTIASGLLYSAATGNEAVELPKVSESNLDDGFYEINAGNGLSFQGSSAGEAVKSRNVAKLTLNILGTISGIGELISEEDDCYQALGGYVINISGEVLSSASTSELVTGLIDVLRVNSEGTINVLKNCAGELISIKSLNVQKLLTFFNRLNIAVGAFDTGVLVKDWVLNESEIEFCTDKINGVFQKCKPFRVTGELSYGKIPLGIGVQSILTLQNRSTEDISITNINFPNQSFSVSPNLSNLEIKSGESIEVEVRYNPTVLAEQLTGNLSIETSLPTEGTFQFPVSGEVINPLEFESELVFGNTVLNTAESKSLTISNVSDYSVDLYASETPAEGFSYSWSDLSIPSMGDVTLDFTFNPVSSKIYDTSIVLNNESTQENTNIELIGTGIGSVLDLFIEGDSYDFGQVEVNTTTTKVLSITNRSTEPVIITEIGDTNVFEVDRSNFTIQPEATEQVVITFYPTEDITYNETIPIITDAVQNLVISLSGDGTANADILSGTPEYCPLDYANPDRVSCVGNSEYYVIDNGYRTNSCYRYWLFTEDGKVIMNNPNFTTTESGYTKNGNSLQFNLTYTISNTYENYNTFSSYTYRFTGELDGNGSFNGIMTHTVYYEIDWITGVLADTLQNCSGTSTWPASVQF</sequence>
<gene>
    <name evidence="5" type="ORF">D2U88_16390</name>
</gene>
<feature type="domain" description="Abnormal spindle-like microcephaly-associated protein ASH" evidence="4">
    <location>
        <begin position="568"/>
        <end position="633"/>
    </location>
</feature>
<evidence type="ECO:0000313" key="5">
    <source>
        <dbReference type="EMBL" id="RIV68761.1"/>
    </source>
</evidence>
<name>A0A418N4D4_9FLAO</name>
<evidence type="ECO:0000256" key="3">
    <source>
        <dbReference type="SAM" id="MobiDB-lite"/>
    </source>
</evidence>
<dbReference type="GO" id="GO:0005737">
    <property type="term" value="C:cytoplasm"/>
    <property type="evidence" value="ECO:0007669"/>
    <property type="project" value="UniProtKB-SubCell"/>
</dbReference>
<dbReference type="AlphaFoldDB" id="A0A418N4D4"/>
<protein>
    <submittedName>
        <fullName evidence="5">Choice-of-anchor D domain-containing protein</fullName>
    </submittedName>
</protein>
<comment type="caution">
    <text evidence="5">The sequence shown here is derived from an EMBL/GenBank/DDBJ whole genome shotgun (WGS) entry which is preliminary data.</text>
</comment>
<dbReference type="Proteomes" id="UP000284189">
    <property type="component" value="Unassembled WGS sequence"/>
</dbReference>
<dbReference type="PROSITE" id="PS51257">
    <property type="entry name" value="PROKAR_LIPOPROTEIN"/>
    <property type="match status" value="1"/>
</dbReference>
<evidence type="ECO:0000259" key="4">
    <source>
        <dbReference type="Pfam" id="PF15780"/>
    </source>
</evidence>
<reference evidence="5 6" key="1">
    <citation type="submission" date="2018-08" db="EMBL/GenBank/DDBJ databases">
        <title>Proposal of Muricauda 72 sp.nov. and Muricauda NH166 sp.nov., isolated from seawater.</title>
        <authorList>
            <person name="Cheng H."/>
            <person name="Wu Y.-H."/>
            <person name="Guo L.-L."/>
            <person name="Xu X.-W."/>
        </authorList>
    </citation>
    <scope>NUCLEOTIDE SEQUENCE [LARGE SCALE GENOMIC DNA]</scope>
    <source>
        <strain evidence="5 6">NH166</strain>
    </source>
</reference>
<dbReference type="Gene3D" id="2.60.40.10">
    <property type="entry name" value="Immunoglobulins"/>
    <property type="match status" value="3"/>
</dbReference>
<evidence type="ECO:0000313" key="6">
    <source>
        <dbReference type="Proteomes" id="UP000284189"/>
    </source>
</evidence>
<dbReference type="InterPro" id="IPR031549">
    <property type="entry name" value="ASH"/>
</dbReference>